<reference evidence="2" key="1">
    <citation type="submission" date="2022-08" db="EMBL/GenBank/DDBJ databases">
        <title>Novel sulphate-reducing endosymbionts in the free-living metamonad Anaeramoeba.</title>
        <authorList>
            <person name="Jerlstrom-Hultqvist J."/>
            <person name="Cepicka I."/>
            <person name="Gallot-Lavallee L."/>
            <person name="Salas-Leiva D."/>
            <person name="Curtis B.A."/>
            <person name="Zahonova K."/>
            <person name="Pipaliya S."/>
            <person name="Dacks J."/>
            <person name="Roger A.J."/>
        </authorList>
    </citation>
    <scope>NUCLEOTIDE SEQUENCE</scope>
    <source>
        <strain evidence="2">Busselton2</strain>
    </source>
</reference>
<protein>
    <submittedName>
        <fullName evidence="2">Chimeric ercc6-pgbd3 protein-related</fullName>
    </submittedName>
</protein>
<dbReference type="AlphaFoldDB" id="A0AAV7Z025"/>
<sequence>MKKNIETNDIDRNIKLRDNVIETVFRDKKVSKLGSNYVNLISNCYDDSTMLKERYIPQLLKKIYIQRPNICHKYLNEMGYDDQGDQGIMECYFNHRNTSWKRCMLIFLFKLLMHNSKIINNFIFNEKKIPTEKYLLELQKQLAGRNFSKKNNYTSSVKIGL</sequence>
<dbReference type="InterPro" id="IPR029526">
    <property type="entry name" value="PGBD"/>
</dbReference>
<accession>A0AAV7Z025</accession>
<dbReference type="EMBL" id="JANTQA010000043">
    <property type="protein sequence ID" value="KAJ3434436.1"/>
    <property type="molecule type" value="Genomic_DNA"/>
</dbReference>
<evidence type="ECO:0000313" key="3">
    <source>
        <dbReference type="Proteomes" id="UP001146793"/>
    </source>
</evidence>
<gene>
    <name evidence="2" type="ORF">M0812_19778</name>
</gene>
<dbReference type="Proteomes" id="UP001146793">
    <property type="component" value="Unassembled WGS sequence"/>
</dbReference>
<comment type="caution">
    <text evidence="2">The sequence shown here is derived from an EMBL/GenBank/DDBJ whole genome shotgun (WGS) entry which is preliminary data.</text>
</comment>
<feature type="domain" description="PiggyBac transposable element-derived protein" evidence="1">
    <location>
        <begin position="2"/>
        <end position="116"/>
    </location>
</feature>
<name>A0AAV7Z025_9EUKA</name>
<dbReference type="Pfam" id="PF13843">
    <property type="entry name" value="DDE_Tnp_1_7"/>
    <property type="match status" value="1"/>
</dbReference>
<evidence type="ECO:0000313" key="2">
    <source>
        <dbReference type="EMBL" id="KAJ3434436.1"/>
    </source>
</evidence>
<proteinExistence type="predicted"/>
<evidence type="ECO:0000259" key="1">
    <source>
        <dbReference type="Pfam" id="PF13843"/>
    </source>
</evidence>
<organism evidence="2 3">
    <name type="scientific">Anaeramoeba flamelloides</name>
    <dbReference type="NCBI Taxonomy" id="1746091"/>
    <lineage>
        <taxon>Eukaryota</taxon>
        <taxon>Metamonada</taxon>
        <taxon>Anaeramoebidae</taxon>
        <taxon>Anaeramoeba</taxon>
    </lineage>
</organism>